<gene>
    <name evidence="1" type="ORF">ACFFK8_03775</name>
</gene>
<sequence>MGHIFNLYKRFGGASLLREYLTTGFLFKAPLQLLATGLSDKGLELFREAASLSTYRYLEKHYAKYLPAADDCTPPVQCGSRKVWIFWWQGMDGAPRLVRQCYRSVCQYLGDWEVVLITKDNYKDYVSFPPRILEKLESGAITLTHFSDLLRIELLVNHGGLWLDATVLCTGGDIPPSILDSELFVYQTQKPGSNGHATQMSSWCMWARPGNSILRATRTLLYAYWQRNDRLLNYFLLHHFFTLACKFHADEARQIPPYTNETPHILLLHFFDAYRPSLWEDWKRQTCFHKLSYKLDPVKERQEDTFYAHIVKAEGEQGLS</sequence>
<evidence type="ECO:0000313" key="2">
    <source>
        <dbReference type="Proteomes" id="UP001589688"/>
    </source>
</evidence>
<dbReference type="InterPro" id="IPR008441">
    <property type="entry name" value="AfumC-like_glycosyl_Trfase"/>
</dbReference>
<name>A0ABV5ZHX5_9BACT</name>
<evidence type="ECO:0000313" key="1">
    <source>
        <dbReference type="EMBL" id="MFB9896957.1"/>
    </source>
</evidence>
<dbReference type="EMBL" id="JBHLZF010000001">
    <property type="protein sequence ID" value="MFB9896957.1"/>
    <property type="molecule type" value="Genomic_DNA"/>
</dbReference>
<dbReference type="Pfam" id="PF05704">
    <property type="entry name" value="Caps_synth"/>
    <property type="match status" value="1"/>
</dbReference>
<dbReference type="InterPro" id="IPR029044">
    <property type="entry name" value="Nucleotide-diphossugar_trans"/>
</dbReference>
<dbReference type="SUPFAM" id="SSF53448">
    <property type="entry name" value="Nucleotide-diphospho-sugar transferases"/>
    <property type="match status" value="1"/>
</dbReference>
<accession>A0ABV5ZHX5</accession>
<keyword evidence="2" id="KW-1185">Reference proteome</keyword>
<dbReference type="RefSeq" id="WP_027951889.1">
    <property type="nucleotide sequence ID" value="NZ_JADU01000008.1"/>
</dbReference>
<dbReference type="Proteomes" id="UP001589688">
    <property type="component" value="Unassembled WGS sequence"/>
</dbReference>
<protein>
    <submittedName>
        <fullName evidence="1">Capsular polysaccharide synthesis protein</fullName>
    </submittedName>
</protein>
<proteinExistence type="predicted"/>
<reference evidence="1 2" key="1">
    <citation type="submission" date="2024-09" db="EMBL/GenBank/DDBJ databases">
        <authorList>
            <person name="Sun Q."/>
            <person name="Mori K."/>
        </authorList>
    </citation>
    <scope>NUCLEOTIDE SEQUENCE [LARGE SCALE GENOMIC DNA]</scope>
    <source>
        <strain evidence="1 2">ATCC 51272</strain>
    </source>
</reference>
<comment type="caution">
    <text evidence="1">The sequence shown here is derived from an EMBL/GenBank/DDBJ whole genome shotgun (WGS) entry which is preliminary data.</text>
</comment>
<organism evidence="1 2">
    <name type="scientific">Hallella seregens ATCC 51272</name>
    <dbReference type="NCBI Taxonomy" id="1336250"/>
    <lineage>
        <taxon>Bacteria</taxon>
        <taxon>Pseudomonadati</taxon>
        <taxon>Bacteroidota</taxon>
        <taxon>Bacteroidia</taxon>
        <taxon>Bacteroidales</taxon>
        <taxon>Prevotellaceae</taxon>
        <taxon>Hallella</taxon>
    </lineage>
</organism>
<dbReference type="Gene3D" id="3.90.550.20">
    <property type="match status" value="1"/>
</dbReference>